<sequence length="63" mass="6808">MDQATSVATLDMKITASLQTATKCQWLGAYKKDLANGPNEQTSSNDSTGETNSSHLKEYEIAL</sequence>
<accession>A0A833WL06</accession>
<gene>
    <name evidence="2" type="ORF">GN244_ATG03406</name>
</gene>
<comment type="caution">
    <text evidence="2">The sequence shown here is derived from an EMBL/GenBank/DDBJ whole genome shotgun (WGS) entry which is preliminary data.</text>
</comment>
<feature type="compositionally biased region" description="Polar residues" evidence="1">
    <location>
        <begin position="38"/>
        <end position="54"/>
    </location>
</feature>
<evidence type="ECO:0000313" key="3">
    <source>
        <dbReference type="Proteomes" id="UP000602510"/>
    </source>
</evidence>
<name>A0A833WL06_PHYIN</name>
<proteinExistence type="predicted"/>
<evidence type="ECO:0000256" key="1">
    <source>
        <dbReference type="SAM" id="MobiDB-lite"/>
    </source>
</evidence>
<protein>
    <submittedName>
        <fullName evidence="2">Uncharacterized protein</fullName>
    </submittedName>
</protein>
<organism evidence="2 3">
    <name type="scientific">Phytophthora infestans</name>
    <name type="common">Potato late blight agent</name>
    <name type="synonym">Botrytis infestans</name>
    <dbReference type="NCBI Taxonomy" id="4787"/>
    <lineage>
        <taxon>Eukaryota</taxon>
        <taxon>Sar</taxon>
        <taxon>Stramenopiles</taxon>
        <taxon>Oomycota</taxon>
        <taxon>Peronosporomycetes</taxon>
        <taxon>Peronosporales</taxon>
        <taxon>Peronosporaceae</taxon>
        <taxon>Phytophthora</taxon>
    </lineage>
</organism>
<dbReference type="AlphaFoldDB" id="A0A833WL06"/>
<dbReference type="Proteomes" id="UP000602510">
    <property type="component" value="Unassembled WGS sequence"/>
</dbReference>
<feature type="region of interest" description="Disordered" evidence="1">
    <location>
        <begin position="34"/>
        <end position="63"/>
    </location>
</feature>
<dbReference type="EMBL" id="WSZM01000073">
    <property type="protein sequence ID" value="KAF4044317.1"/>
    <property type="molecule type" value="Genomic_DNA"/>
</dbReference>
<evidence type="ECO:0000313" key="2">
    <source>
        <dbReference type="EMBL" id="KAF4044317.1"/>
    </source>
</evidence>
<reference evidence="2" key="1">
    <citation type="submission" date="2020-04" db="EMBL/GenBank/DDBJ databases">
        <title>Hybrid Assembly of Korean Phytophthora infestans isolates.</title>
        <authorList>
            <person name="Prokchorchik M."/>
            <person name="Lee Y."/>
            <person name="Seo J."/>
            <person name="Cho J.-H."/>
            <person name="Park Y.-E."/>
            <person name="Jang D.-C."/>
            <person name="Im J.-S."/>
            <person name="Choi J.-G."/>
            <person name="Park H.-J."/>
            <person name="Lee G.-B."/>
            <person name="Lee Y.-G."/>
            <person name="Hong S.-Y."/>
            <person name="Cho K."/>
            <person name="Sohn K.H."/>
        </authorList>
    </citation>
    <scope>NUCLEOTIDE SEQUENCE</scope>
    <source>
        <strain evidence="2">KR_1_A1</strain>
    </source>
</reference>
<keyword evidence="3" id="KW-1185">Reference proteome</keyword>